<evidence type="ECO:0000256" key="1">
    <source>
        <dbReference type="SAM" id="Phobius"/>
    </source>
</evidence>
<keyword evidence="1" id="KW-0472">Membrane</keyword>
<name>A0AAE0X1N9_9PEZI</name>
<keyword evidence="3" id="KW-1185">Reference proteome</keyword>
<feature type="transmembrane region" description="Helical" evidence="1">
    <location>
        <begin position="7"/>
        <end position="27"/>
    </location>
</feature>
<dbReference type="EMBL" id="JAULSO010000005">
    <property type="protein sequence ID" value="KAK3682899.1"/>
    <property type="molecule type" value="Genomic_DNA"/>
</dbReference>
<reference evidence="2" key="1">
    <citation type="journal article" date="2023" name="Mol. Phylogenet. Evol.">
        <title>Genome-scale phylogeny and comparative genomics of the fungal order Sordariales.</title>
        <authorList>
            <person name="Hensen N."/>
            <person name="Bonometti L."/>
            <person name="Westerberg I."/>
            <person name="Brannstrom I.O."/>
            <person name="Guillou S."/>
            <person name="Cros-Aarteil S."/>
            <person name="Calhoun S."/>
            <person name="Haridas S."/>
            <person name="Kuo A."/>
            <person name="Mondo S."/>
            <person name="Pangilinan J."/>
            <person name="Riley R."/>
            <person name="LaButti K."/>
            <person name="Andreopoulos B."/>
            <person name="Lipzen A."/>
            <person name="Chen C."/>
            <person name="Yan M."/>
            <person name="Daum C."/>
            <person name="Ng V."/>
            <person name="Clum A."/>
            <person name="Steindorff A."/>
            <person name="Ohm R.A."/>
            <person name="Martin F."/>
            <person name="Silar P."/>
            <person name="Natvig D.O."/>
            <person name="Lalanne C."/>
            <person name="Gautier V."/>
            <person name="Ament-Velasquez S.L."/>
            <person name="Kruys A."/>
            <person name="Hutchinson M.I."/>
            <person name="Powell A.J."/>
            <person name="Barry K."/>
            <person name="Miller A.N."/>
            <person name="Grigoriev I.V."/>
            <person name="Debuchy R."/>
            <person name="Gladieux P."/>
            <person name="Hiltunen Thoren M."/>
            <person name="Johannesson H."/>
        </authorList>
    </citation>
    <scope>NUCLEOTIDE SEQUENCE</scope>
    <source>
        <strain evidence="2">CBS 314.62</strain>
    </source>
</reference>
<reference evidence="2" key="2">
    <citation type="submission" date="2023-06" db="EMBL/GenBank/DDBJ databases">
        <authorList>
            <consortium name="Lawrence Berkeley National Laboratory"/>
            <person name="Haridas S."/>
            <person name="Hensen N."/>
            <person name="Bonometti L."/>
            <person name="Westerberg I."/>
            <person name="Brannstrom I.O."/>
            <person name="Guillou S."/>
            <person name="Cros-Aarteil S."/>
            <person name="Calhoun S."/>
            <person name="Kuo A."/>
            <person name="Mondo S."/>
            <person name="Pangilinan J."/>
            <person name="Riley R."/>
            <person name="Labutti K."/>
            <person name="Andreopoulos B."/>
            <person name="Lipzen A."/>
            <person name="Chen C."/>
            <person name="Yanf M."/>
            <person name="Daum C."/>
            <person name="Ng V."/>
            <person name="Clum A."/>
            <person name="Steindorff A."/>
            <person name="Ohm R."/>
            <person name="Martin F."/>
            <person name="Silar P."/>
            <person name="Natvig D."/>
            <person name="Lalanne C."/>
            <person name="Gautier V."/>
            <person name="Ament-Velasquez S.L."/>
            <person name="Kruys A."/>
            <person name="Hutchinson M.I."/>
            <person name="Powell A.J."/>
            <person name="Barry K."/>
            <person name="Miller A.N."/>
            <person name="Grigoriev I.V."/>
            <person name="Debuchy R."/>
            <person name="Gladieux P."/>
            <person name="Thoren M.H."/>
            <person name="Johannesson H."/>
        </authorList>
    </citation>
    <scope>NUCLEOTIDE SEQUENCE</scope>
    <source>
        <strain evidence="2">CBS 314.62</strain>
    </source>
</reference>
<evidence type="ECO:0000313" key="2">
    <source>
        <dbReference type="EMBL" id="KAK3682899.1"/>
    </source>
</evidence>
<dbReference type="Proteomes" id="UP001270362">
    <property type="component" value="Unassembled WGS sequence"/>
</dbReference>
<keyword evidence="1" id="KW-1133">Transmembrane helix</keyword>
<comment type="caution">
    <text evidence="2">The sequence shown here is derived from an EMBL/GenBank/DDBJ whole genome shotgun (WGS) entry which is preliminary data.</text>
</comment>
<feature type="transmembrane region" description="Helical" evidence="1">
    <location>
        <begin position="97"/>
        <end position="117"/>
    </location>
</feature>
<evidence type="ECO:0000313" key="3">
    <source>
        <dbReference type="Proteomes" id="UP001270362"/>
    </source>
</evidence>
<accession>A0AAE0X1N9</accession>
<dbReference type="AlphaFoldDB" id="A0AAE0X1N9"/>
<sequence length="127" mass="13975">MQPILFFLIPILWQLGVLSAMLLLIFLGCGGVTSPFTAWHRADPLVHESTSPPHADRGMDFPVILPRAPFQTPNLELKLSIPSTALSTAPSPLSPRLFFALTFANAFVVGCLFWAFFSSRLSSSFRP</sequence>
<organism evidence="2 3">
    <name type="scientific">Podospora appendiculata</name>
    <dbReference type="NCBI Taxonomy" id="314037"/>
    <lineage>
        <taxon>Eukaryota</taxon>
        <taxon>Fungi</taxon>
        <taxon>Dikarya</taxon>
        <taxon>Ascomycota</taxon>
        <taxon>Pezizomycotina</taxon>
        <taxon>Sordariomycetes</taxon>
        <taxon>Sordariomycetidae</taxon>
        <taxon>Sordariales</taxon>
        <taxon>Podosporaceae</taxon>
        <taxon>Podospora</taxon>
    </lineage>
</organism>
<keyword evidence="1" id="KW-0812">Transmembrane</keyword>
<protein>
    <submittedName>
        <fullName evidence="2">Uncharacterized protein</fullName>
    </submittedName>
</protein>
<gene>
    <name evidence="2" type="ORF">B0T22DRAFT_296352</name>
</gene>
<proteinExistence type="predicted"/>